<feature type="domain" description="Xylose isomerase-like TIM barrel" evidence="1">
    <location>
        <begin position="48"/>
        <end position="280"/>
    </location>
</feature>
<dbReference type="InterPro" id="IPR036237">
    <property type="entry name" value="Xyl_isomerase-like_sf"/>
</dbReference>
<dbReference type="InterPro" id="IPR050312">
    <property type="entry name" value="IolE/XylAMocC-like"/>
</dbReference>
<dbReference type="OrthoDB" id="9780241at2"/>
<dbReference type="AlphaFoldDB" id="A0A3E1RF88"/>
<proteinExistence type="predicted"/>
<evidence type="ECO:0000313" key="3">
    <source>
        <dbReference type="Proteomes" id="UP000260665"/>
    </source>
</evidence>
<comment type="caution">
    <text evidence="2">The sequence shown here is derived from an EMBL/GenBank/DDBJ whole genome shotgun (WGS) entry which is preliminary data.</text>
</comment>
<dbReference type="InterPro" id="IPR013022">
    <property type="entry name" value="Xyl_isomerase-like_TIM-brl"/>
</dbReference>
<gene>
    <name evidence="2" type="ORF">DIC66_09000</name>
</gene>
<name>A0A3E1RF88_9BURK</name>
<dbReference type="Pfam" id="PF01261">
    <property type="entry name" value="AP_endonuc_2"/>
    <property type="match status" value="1"/>
</dbReference>
<organism evidence="2 3">
    <name type="scientific">Rhodoferax lacus</name>
    <dbReference type="NCBI Taxonomy" id="2184758"/>
    <lineage>
        <taxon>Bacteria</taxon>
        <taxon>Pseudomonadati</taxon>
        <taxon>Pseudomonadota</taxon>
        <taxon>Betaproteobacteria</taxon>
        <taxon>Burkholderiales</taxon>
        <taxon>Comamonadaceae</taxon>
        <taxon>Rhodoferax</taxon>
    </lineage>
</organism>
<dbReference type="PANTHER" id="PTHR12110:SF21">
    <property type="entry name" value="XYLOSE ISOMERASE-LIKE TIM BARREL DOMAIN-CONTAINING PROTEIN"/>
    <property type="match status" value="1"/>
</dbReference>
<dbReference type="RefSeq" id="WP_117176271.1">
    <property type="nucleotide sequence ID" value="NZ_QFZK01000004.1"/>
</dbReference>
<accession>A0A3E1RF88</accession>
<evidence type="ECO:0000259" key="1">
    <source>
        <dbReference type="Pfam" id="PF01261"/>
    </source>
</evidence>
<keyword evidence="2" id="KW-0413">Isomerase</keyword>
<dbReference type="Proteomes" id="UP000260665">
    <property type="component" value="Unassembled WGS sequence"/>
</dbReference>
<sequence>MRHSSGILGGFAMDTATLAGPLEAKLAAMAGAGFSQLMLSAGDLASHPGGVPAAVQAVQVSGLRPVGFQALRDFEGLSGHLHAYKVDIAKSLLEMCQALGSPVLLASSSTSHHASSDPDAIARDLRKLAMLALPLGIRVAYDALSWGRRVKDFSTAWDVVCQADCPNLGLGLDSFHIFADETPLDALEDLDASRIFLVQLSDFMWHDASSADDPSNSARSFRVFPGEGVHSEVLADLVLRLDAIGYQGDYSFAVCNQDYLQLPLPTVAERARRSALWLREEVLLRSAPLPLP</sequence>
<dbReference type="Gene3D" id="3.20.20.150">
    <property type="entry name" value="Divalent-metal-dependent TIM barrel enzymes"/>
    <property type="match status" value="1"/>
</dbReference>
<protein>
    <submittedName>
        <fullName evidence="2">Xylose isomerase</fullName>
    </submittedName>
</protein>
<dbReference type="GO" id="GO:0016853">
    <property type="term" value="F:isomerase activity"/>
    <property type="evidence" value="ECO:0007669"/>
    <property type="project" value="UniProtKB-KW"/>
</dbReference>
<dbReference type="SUPFAM" id="SSF51658">
    <property type="entry name" value="Xylose isomerase-like"/>
    <property type="match status" value="1"/>
</dbReference>
<dbReference type="PANTHER" id="PTHR12110">
    <property type="entry name" value="HYDROXYPYRUVATE ISOMERASE"/>
    <property type="match status" value="1"/>
</dbReference>
<evidence type="ECO:0000313" key="2">
    <source>
        <dbReference type="EMBL" id="RFO97260.1"/>
    </source>
</evidence>
<reference evidence="2 3" key="1">
    <citation type="submission" date="2018-05" db="EMBL/GenBank/DDBJ databases">
        <title>Rhodoferax soyangensis sp.nov., isolated from an oligotrophic freshwater lake.</title>
        <authorList>
            <person name="Park M."/>
        </authorList>
    </citation>
    <scope>NUCLEOTIDE SEQUENCE [LARGE SCALE GENOMIC DNA]</scope>
    <source>
        <strain evidence="2 3">IMCC26218</strain>
    </source>
</reference>
<dbReference type="EMBL" id="QFZK01000004">
    <property type="protein sequence ID" value="RFO97260.1"/>
    <property type="molecule type" value="Genomic_DNA"/>
</dbReference>
<keyword evidence="3" id="KW-1185">Reference proteome</keyword>